<evidence type="ECO:0000256" key="4">
    <source>
        <dbReference type="ARBA" id="ARBA00022702"/>
    </source>
</evidence>
<evidence type="ECO:0000256" key="3">
    <source>
        <dbReference type="ARBA" id="ARBA00022525"/>
    </source>
</evidence>
<dbReference type="GO" id="GO:0007565">
    <property type="term" value="P:female pregnancy"/>
    <property type="evidence" value="ECO:0007669"/>
    <property type="project" value="TreeGrafter"/>
</dbReference>
<keyword evidence="6" id="KW-0479">Metal-binding</keyword>
<evidence type="ECO:0000256" key="7">
    <source>
        <dbReference type="RuleBase" id="RU003618"/>
    </source>
</evidence>
<dbReference type="SUPFAM" id="SSF47266">
    <property type="entry name" value="4-helical cytokines"/>
    <property type="match status" value="1"/>
</dbReference>
<dbReference type="GO" id="GO:0008284">
    <property type="term" value="P:positive regulation of cell population proliferation"/>
    <property type="evidence" value="ECO:0007669"/>
    <property type="project" value="TreeGrafter"/>
</dbReference>
<dbReference type="InterPro" id="IPR001400">
    <property type="entry name" value="Somatotropin/Prolactin"/>
</dbReference>
<reference evidence="8" key="1">
    <citation type="submission" date="2025-08" db="UniProtKB">
        <authorList>
            <consortium name="Ensembl"/>
        </authorList>
    </citation>
    <scope>IDENTIFICATION</scope>
</reference>
<evidence type="ECO:0000256" key="5">
    <source>
        <dbReference type="ARBA" id="ARBA00023157"/>
    </source>
</evidence>
<dbReference type="GO" id="GO:0046427">
    <property type="term" value="P:positive regulation of receptor signaling pathway via JAK-STAT"/>
    <property type="evidence" value="ECO:0007669"/>
    <property type="project" value="TreeGrafter"/>
</dbReference>
<dbReference type="PROSITE" id="PS00338">
    <property type="entry name" value="SOMATOTROPIN_2"/>
    <property type="match status" value="1"/>
</dbReference>
<dbReference type="AlphaFoldDB" id="A0A8C6DRN8"/>
<protein>
    <submittedName>
        <fullName evidence="8">Uncharacterized protein</fullName>
    </submittedName>
</protein>
<evidence type="ECO:0000256" key="2">
    <source>
        <dbReference type="ARBA" id="ARBA00008474"/>
    </source>
</evidence>
<dbReference type="InterPro" id="IPR018116">
    <property type="entry name" value="Somatotropin_CS"/>
</dbReference>
<dbReference type="Ensembl" id="ENSMMST00000021354.1">
    <property type="protein sequence ID" value="ENSMMSP00000019344.1"/>
    <property type="gene ID" value="ENSMMSG00000014608.1"/>
</dbReference>
<dbReference type="PANTHER" id="PTHR11417">
    <property type="entry name" value="SOMATOTROPIN,PROLACTIN"/>
    <property type="match status" value="1"/>
</dbReference>
<evidence type="ECO:0000256" key="1">
    <source>
        <dbReference type="ARBA" id="ARBA00004613"/>
    </source>
</evidence>
<dbReference type="Pfam" id="PF00103">
    <property type="entry name" value="Hormone_1"/>
    <property type="match status" value="1"/>
</dbReference>
<accession>A0A8C6DRN8</accession>
<keyword evidence="4 7" id="KW-0372">Hormone</keyword>
<dbReference type="GO" id="GO:1903489">
    <property type="term" value="P:positive regulation of lactation"/>
    <property type="evidence" value="ECO:0007669"/>
    <property type="project" value="TreeGrafter"/>
</dbReference>
<keyword evidence="3" id="KW-0964">Secreted</keyword>
<dbReference type="Gene3D" id="1.20.1250.10">
    <property type="match status" value="1"/>
</dbReference>
<sequence length="197" mass="23118">MLLYPLARDAPHLGIKPESSYIACIGRNVLYHYLHLGSTKNWYNITILGKPYYINATNSCHTNSLYTAEEREKALQKNNEDLSKWILLLLYSWNRPLQHLVTDLRNMKEVSDTILSSARENVKKVQELQEFIERQFNQVIRRMTEAHITWSGLPSLVSSDEEIRHSAFYNLFKCLHRDSSKLDMYTKILLCRIHKSC</sequence>
<evidence type="ECO:0000256" key="6">
    <source>
        <dbReference type="PIRSR" id="PIRSR601400-1"/>
    </source>
</evidence>
<dbReference type="GO" id="GO:0046872">
    <property type="term" value="F:metal ion binding"/>
    <property type="evidence" value="ECO:0007669"/>
    <property type="project" value="UniProtKB-KW"/>
</dbReference>
<organism evidence="8 9">
    <name type="scientific">Moschus moschiferus</name>
    <name type="common">Siberian musk deer</name>
    <name type="synonym">Moschus sibiricus</name>
    <dbReference type="NCBI Taxonomy" id="68415"/>
    <lineage>
        <taxon>Eukaryota</taxon>
        <taxon>Metazoa</taxon>
        <taxon>Chordata</taxon>
        <taxon>Craniata</taxon>
        <taxon>Vertebrata</taxon>
        <taxon>Euteleostomi</taxon>
        <taxon>Mammalia</taxon>
        <taxon>Eutheria</taxon>
        <taxon>Laurasiatheria</taxon>
        <taxon>Artiodactyla</taxon>
        <taxon>Ruminantia</taxon>
        <taxon>Pecora</taxon>
        <taxon>Moschidae</taxon>
        <taxon>Moschus</taxon>
    </lineage>
</organism>
<dbReference type="InterPro" id="IPR009079">
    <property type="entry name" value="4_helix_cytokine-like_core"/>
</dbReference>
<proteinExistence type="inferred from homology"/>
<dbReference type="GO" id="GO:0005179">
    <property type="term" value="F:hormone activity"/>
    <property type="evidence" value="ECO:0007669"/>
    <property type="project" value="UniProtKB-KW"/>
</dbReference>
<keyword evidence="6" id="KW-0862">Zinc</keyword>
<dbReference type="GO" id="GO:0031667">
    <property type="term" value="P:response to nutrient levels"/>
    <property type="evidence" value="ECO:0007669"/>
    <property type="project" value="TreeGrafter"/>
</dbReference>
<name>A0A8C6DRN8_MOSMO</name>
<evidence type="ECO:0000313" key="8">
    <source>
        <dbReference type="Ensembl" id="ENSMMSP00000019344.1"/>
    </source>
</evidence>
<evidence type="ECO:0000313" key="9">
    <source>
        <dbReference type="Proteomes" id="UP000694544"/>
    </source>
</evidence>
<comment type="similarity">
    <text evidence="2 7">Belongs to the somatotropin/prolactin family.</text>
</comment>
<dbReference type="PRINTS" id="PR00836">
    <property type="entry name" value="SOMATOTROPIN"/>
</dbReference>
<reference evidence="8" key="2">
    <citation type="submission" date="2025-09" db="UniProtKB">
        <authorList>
            <consortium name="Ensembl"/>
        </authorList>
    </citation>
    <scope>IDENTIFICATION</scope>
</reference>
<dbReference type="GO" id="GO:0005615">
    <property type="term" value="C:extracellular space"/>
    <property type="evidence" value="ECO:0007669"/>
    <property type="project" value="TreeGrafter"/>
</dbReference>
<dbReference type="GO" id="GO:0030879">
    <property type="term" value="P:mammary gland development"/>
    <property type="evidence" value="ECO:0007669"/>
    <property type="project" value="TreeGrafter"/>
</dbReference>
<dbReference type="Proteomes" id="UP000694544">
    <property type="component" value="Unplaced"/>
</dbReference>
<dbReference type="PANTHER" id="PTHR11417:SF5">
    <property type="entry name" value="PROLACTIN"/>
    <property type="match status" value="1"/>
</dbReference>
<keyword evidence="5" id="KW-1015">Disulfide bond</keyword>
<dbReference type="CDD" id="cd10288">
    <property type="entry name" value="prolactin_like"/>
    <property type="match status" value="1"/>
</dbReference>
<dbReference type="GeneTree" id="ENSGT00950000182818"/>
<feature type="binding site" evidence="6">
    <location>
        <position position="183"/>
    </location>
    <ligand>
        <name>Zn(2+)</name>
        <dbReference type="ChEBI" id="CHEBI:29105"/>
    </ligand>
</feature>
<comment type="subcellular location">
    <subcellularLocation>
        <location evidence="1 7">Secreted</location>
    </subcellularLocation>
</comment>
<dbReference type="GO" id="GO:0005148">
    <property type="term" value="F:prolactin receptor binding"/>
    <property type="evidence" value="ECO:0007669"/>
    <property type="project" value="TreeGrafter"/>
</dbReference>
<keyword evidence="9" id="KW-1185">Reference proteome</keyword>